<reference evidence="11 12" key="1">
    <citation type="submission" date="2018-11" db="EMBL/GenBank/DDBJ databases">
        <title>Schleiferia aggregans sp. nov., a moderately thermophilic heterotrophic bacterium isolated from microbial mats at a terrestrial hot spring.</title>
        <authorList>
            <person name="Iino T."/>
            <person name="Ohkuma M."/>
            <person name="Haruta S."/>
        </authorList>
    </citation>
    <scope>NUCLEOTIDE SEQUENCE [LARGE SCALE GENOMIC DNA]</scope>
    <source>
        <strain evidence="11 12">LA</strain>
    </source>
</reference>
<evidence type="ECO:0000256" key="2">
    <source>
        <dbReference type="ARBA" id="ARBA00010699"/>
    </source>
</evidence>
<dbReference type="InterPro" id="IPR011034">
    <property type="entry name" value="Formyl_transferase-like_C_sf"/>
</dbReference>
<evidence type="ECO:0000256" key="7">
    <source>
        <dbReference type="ARBA" id="ARBA00048558"/>
    </source>
</evidence>
<dbReference type="GO" id="GO:0005829">
    <property type="term" value="C:cytosol"/>
    <property type="evidence" value="ECO:0007669"/>
    <property type="project" value="TreeGrafter"/>
</dbReference>
<dbReference type="InterPro" id="IPR002376">
    <property type="entry name" value="Formyl_transf_N"/>
</dbReference>
<dbReference type="InterPro" id="IPR037022">
    <property type="entry name" value="Formyl_trans_C_sf"/>
</dbReference>
<dbReference type="OrthoDB" id="9802815at2"/>
<comment type="catalytic activity">
    <reaction evidence="7 8">
        <text>L-methionyl-tRNA(fMet) + (6R)-10-formyltetrahydrofolate = N-formyl-L-methionyl-tRNA(fMet) + (6S)-5,6,7,8-tetrahydrofolate + H(+)</text>
        <dbReference type="Rhea" id="RHEA:24380"/>
        <dbReference type="Rhea" id="RHEA-COMP:9952"/>
        <dbReference type="Rhea" id="RHEA-COMP:9953"/>
        <dbReference type="ChEBI" id="CHEBI:15378"/>
        <dbReference type="ChEBI" id="CHEBI:57453"/>
        <dbReference type="ChEBI" id="CHEBI:78530"/>
        <dbReference type="ChEBI" id="CHEBI:78844"/>
        <dbReference type="ChEBI" id="CHEBI:195366"/>
        <dbReference type="EC" id="2.1.2.9"/>
    </reaction>
</comment>
<dbReference type="CDD" id="cd08704">
    <property type="entry name" value="Met_tRNA_FMT_C"/>
    <property type="match status" value="1"/>
</dbReference>
<keyword evidence="12" id="KW-1185">Reference proteome</keyword>
<accession>A0A401XJU5</accession>
<evidence type="ECO:0000256" key="6">
    <source>
        <dbReference type="ARBA" id="ARBA00022917"/>
    </source>
</evidence>
<dbReference type="GO" id="GO:0004479">
    <property type="term" value="F:methionyl-tRNA formyltransferase activity"/>
    <property type="evidence" value="ECO:0007669"/>
    <property type="project" value="UniProtKB-UniRule"/>
</dbReference>
<dbReference type="InterPro" id="IPR044135">
    <property type="entry name" value="Met-tRNA-FMT_C"/>
</dbReference>
<proteinExistence type="inferred from homology"/>
<keyword evidence="6 8" id="KW-0648">Protein biosynthesis</keyword>
<dbReference type="SUPFAM" id="SSF53328">
    <property type="entry name" value="Formyltransferase"/>
    <property type="match status" value="1"/>
</dbReference>
<name>A0A401XJU5_9FLAO</name>
<organism evidence="11 12">
    <name type="scientific">Thermaurantimonas aggregans</name>
    <dbReference type="NCBI Taxonomy" id="2173829"/>
    <lineage>
        <taxon>Bacteria</taxon>
        <taxon>Pseudomonadati</taxon>
        <taxon>Bacteroidota</taxon>
        <taxon>Flavobacteriia</taxon>
        <taxon>Flavobacteriales</taxon>
        <taxon>Schleiferiaceae</taxon>
        <taxon>Thermaurantimonas</taxon>
    </lineage>
</organism>
<protein>
    <recommendedName>
        <fullName evidence="4 8">Methionyl-tRNA formyltransferase</fullName>
        <ecNumber evidence="3 8">2.1.2.9</ecNumber>
    </recommendedName>
</protein>
<dbReference type="SUPFAM" id="SSF50486">
    <property type="entry name" value="FMT C-terminal domain-like"/>
    <property type="match status" value="1"/>
</dbReference>
<evidence type="ECO:0000256" key="3">
    <source>
        <dbReference type="ARBA" id="ARBA00012261"/>
    </source>
</evidence>
<gene>
    <name evidence="8 11" type="primary">fmt</name>
    <name evidence="11" type="ORF">JCM31826_07680</name>
</gene>
<evidence type="ECO:0000259" key="9">
    <source>
        <dbReference type="Pfam" id="PF00551"/>
    </source>
</evidence>
<dbReference type="CDD" id="cd08646">
    <property type="entry name" value="FMT_core_Met-tRNA-FMT_N"/>
    <property type="match status" value="1"/>
</dbReference>
<evidence type="ECO:0000256" key="8">
    <source>
        <dbReference type="HAMAP-Rule" id="MF_00182"/>
    </source>
</evidence>
<dbReference type="InterPro" id="IPR036477">
    <property type="entry name" value="Formyl_transf_N_sf"/>
</dbReference>
<dbReference type="InterPro" id="IPR005793">
    <property type="entry name" value="Formyl_trans_C"/>
</dbReference>
<evidence type="ECO:0000256" key="5">
    <source>
        <dbReference type="ARBA" id="ARBA00022679"/>
    </source>
</evidence>
<feature type="domain" description="Formyl transferase N-terminal" evidence="9">
    <location>
        <begin position="6"/>
        <end position="182"/>
    </location>
</feature>
<comment type="function">
    <text evidence="1 8">Attaches a formyl group to the free amino group of methionyl-tRNA(fMet). The formyl group appears to play a dual role in the initiator identity of N-formylmethionyl-tRNA by promoting its recognition by IF2 and preventing the misappropriation of this tRNA by the elongation apparatus.</text>
</comment>
<evidence type="ECO:0000256" key="1">
    <source>
        <dbReference type="ARBA" id="ARBA00002606"/>
    </source>
</evidence>
<dbReference type="EMBL" id="BHZE01000005">
    <property type="protein sequence ID" value="GCD77286.1"/>
    <property type="molecule type" value="Genomic_DNA"/>
</dbReference>
<keyword evidence="5 8" id="KW-0808">Transferase</keyword>
<sequence length="319" mass="35389">MKPYPRIVYMGTPYFAVPGLKKLIENNYNVVTVVTTPDKPAGRGLKMQSSPVKQAAIELGIPVLEPFSLKSDDFFEALKSYNPDIQIVVAFKKLPDRVWQLPPLGTFNLHASLLPQYRGAAPINWAIINGEQETGLTTFFINDKIDEGNLLLQTKIPITPDMTAGELHDAMLEPGAELILKTLEGILNNSIVPKKQEIHENLKTAPKIFKENCLIDWTKGVLEVHNFIRGLSPNPGAYTVLEIQNKPIILKILRTKILGNSIKIPPKTLHVENKKQLIVGCADGALSIEKLMPEGKKEMTASEFLNGVLNKTNLIKINS</sequence>
<comment type="similarity">
    <text evidence="2 8">Belongs to the Fmt family.</text>
</comment>
<dbReference type="InterPro" id="IPR041711">
    <property type="entry name" value="Met-tRNA-FMT_N"/>
</dbReference>
<dbReference type="Pfam" id="PF02911">
    <property type="entry name" value="Formyl_trans_C"/>
    <property type="match status" value="1"/>
</dbReference>
<dbReference type="Gene3D" id="3.10.25.10">
    <property type="entry name" value="Formyl transferase, C-terminal domain"/>
    <property type="match status" value="1"/>
</dbReference>
<dbReference type="HAMAP" id="MF_00182">
    <property type="entry name" value="Formyl_trans"/>
    <property type="match status" value="1"/>
</dbReference>
<feature type="domain" description="Formyl transferase C-terminal" evidence="10">
    <location>
        <begin position="207"/>
        <end position="307"/>
    </location>
</feature>
<dbReference type="PANTHER" id="PTHR11138:SF5">
    <property type="entry name" value="METHIONYL-TRNA FORMYLTRANSFERASE, MITOCHONDRIAL"/>
    <property type="match status" value="1"/>
</dbReference>
<dbReference type="Pfam" id="PF00551">
    <property type="entry name" value="Formyl_trans_N"/>
    <property type="match status" value="1"/>
</dbReference>
<feature type="binding site" evidence="8">
    <location>
        <begin position="112"/>
        <end position="115"/>
    </location>
    <ligand>
        <name>(6S)-5,6,7,8-tetrahydrofolate</name>
        <dbReference type="ChEBI" id="CHEBI:57453"/>
    </ligand>
</feature>
<dbReference type="PANTHER" id="PTHR11138">
    <property type="entry name" value="METHIONYL-TRNA FORMYLTRANSFERASE"/>
    <property type="match status" value="1"/>
</dbReference>
<dbReference type="InterPro" id="IPR005794">
    <property type="entry name" value="Fmt"/>
</dbReference>
<dbReference type="Proteomes" id="UP000286715">
    <property type="component" value="Unassembled WGS sequence"/>
</dbReference>
<dbReference type="RefSeq" id="WP_124397345.1">
    <property type="nucleotide sequence ID" value="NZ_BHZE01000005.1"/>
</dbReference>
<dbReference type="AlphaFoldDB" id="A0A401XJU5"/>
<evidence type="ECO:0000259" key="10">
    <source>
        <dbReference type="Pfam" id="PF02911"/>
    </source>
</evidence>
<comment type="caution">
    <text evidence="11">The sequence shown here is derived from an EMBL/GenBank/DDBJ whole genome shotgun (WGS) entry which is preliminary data.</text>
</comment>
<evidence type="ECO:0000313" key="12">
    <source>
        <dbReference type="Proteomes" id="UP000286715"/>
    </source>
</evidence>
<dbReference type="EC" id="2.1.2.9" evidence="3 8"/>
<evidence type="ECO:0000313" key="11">
    <source>
        <dbReference type="EMBL" id="GCD77286.1"/>
    </source>
</evidence>
<dbReference type="NCBIfam" id="TIGR00460">
    <property type="entry name" value="fmt"/>
    <property type="match status" value="1"/>
</dbReference>
<evidence type="ECO:0000256" key="4">
    <source>
        <dbReference type="ARBA" id="ARBA00016014"/>
    </source>
</evidence>
<dbReference type="Gene3D" id="3.40.50.170">
    <property type="entry name" value="Formyl transferase, N-terminal domain"/>
    <property type="match status" value="1"/>
</dbReference>